<gene>
    <name evidence="8" type="ORF">CHS0354_027294</name>
</gene>
<dbReference type="Gene3D" id="3.90.1750.10">
    <property type="entry name" value="Hect, E3 ligase catalytic domains"/>
    <property type="match status" value="1"/>
</dbReference>
<dbReference type="SUPFAM" id="SSF56204">
    <property type="entry name" value="Hect, E3 ligase catalytic domain"/>
    <property type="match status" value="1"/>
</dbReference>
<evidence type="ECO:0000256" key="3">
    <source>
        <dbReference type="ARBA" id="ARBA00012485"/>
    </source>
</evidence>
<comment type="caution">
    <text evidence="8">The sequence shown here is derived from an EMBL/GenBank/DDBJ whole genome shotgun (WGS) entry which is preliminary data.</text>
</comment>
<dbReference type="Pfam" id="PF00632">
    <property type="entry name" value="HECT"/>
    <property type="match status" value="1"/>
</dbReference>
<evidence type="ECO:0000259" key="7">
    <source>
        <dbReference type="PROSITE" id="PS50237"/>
    </source>
</evidence>
<dbReference type="Proteomes" id="UP001195483">
    <property type="component" value="Unassembled WGS sequence"/>
</dbReference>
<evidence type="ECO:0000256" key="1">
    <source>
        <dbReference type="ARBA" id="ARBA00000885"/>
    </source>
</evidence>
<keyword evidence="9" id="KW-1185">Reference proteome</keyword>
<keyword evidence="4" id="KW-0808">Transferase</keyword>
<dbReference type="Gene3D" id="3.30.2410.10">
    <property type="entry name" value="Hect, E3 ligase catalytic domain"/>
    <property type="match status" value="1"/>
</dbReference>
<dbReference type="GO" id="GO:0016567">
    <property type="term" value="P:protein ubiquitination"/>
    <property type="evidence" value="ECO:0007669"/>
    <property type="project" value="TreeGrafter"/>
</dbReference>
<dbReference type="InterPro" id="IPR000569">
    <property type="entry name" value="HECT_dom"/>
</dbReference>
<dbReference type="EC" id="2.3.2.26" evidence="3"/>
<evidence type="ECO:0000256" key="5">
    <source>
        <dbReference type="ARBA" id="ARBA00022786"/>
    </source>
</evidence>
<evidence type="ECO:0000256" key="2">
    <source>
        <dbReference type="ARBA" id="ARBA00004906"/>
    </source>
</evidence>
<feature type="active site" description="Glycyl thioester intermediate" evidence="6">
    <location>
        <position position="553"/>
    </location>
</feature>
<evidence type="ECO:0000256" key="6">
    <source>
        <dbReference type="PROSITE-ProRule" id="PRU00104"/>
    </source>
</evidence>
<evidence type="ECO:0000313" key="8">
    <source>
        <dbReference type="EMBL" id="KAK3605629.1"/>
    </source>
</evidence>
<dbReference type="SMART" id="SM00119">
    <property type="entry name" value="HECTc"/>
    <property type="match status" value="1"/>
</dbReference>
<dbReference type="PROSITE" id="PS50237">
    <property type="entry name" value="HECT"/>
    <property type="match status" value="1"/>
</dbReference>
<dbReference type="PANTHER" id="PTHR11254:SF440">
    <property type="entry name" value="E3 UBIQUITIN-PROTEIN LIGASE NEDD-4"/>
    <property type="match status" value="1"/>
</dbReference>
<dbReference type="AlphaFoldDB" id="A0AAE0T955"/>
<organism evidence="8 9">
    <name type="scientific">Potamilus streckersoni</name>
    <dbReference type="NCBI Taxonomy" id="2493646"/>
    <lineage>
        <taxon>Eukaryota</taxon>
        <taxon>Metazoa</taxon>
        <taxon>Spiralia</taxon>
        <taxon>Lophotrochozoa</taxon>
        <taxon>Mollusca</taxon>
        <taxon>Bivalvia</taxon>
        <taxon>Autobranchia</taxon>
        <taxon>Heteroconchia</taxon>
        <taxon>Palaeoheterodonta</taxon>
        <taxon>Unionida</taxon>
        <taxon>Unionoidea</taxon>
        <taxon>Unionidae</taxon>
        <taxon>Ambleminae</taxon>
        <taxon>Lampsilini</taxon>
        <taxon>Potamilus</taxon>
    </lineage>
</organism>
<reference evidence="8" key="3">
    <citation type="submission" date="2023-05" db="EMBL/GenBank/DDBJ databases">
        <authorList>
            <person name="Smith C.H."/>
        </authorList>
    </citation>
    <scope>NUCLEOTIDE SEQUENCE</scope>
    <source>
        <strain evidence="8">CHS0354</strain>
        <tissue evidence="8">Mantle</tissue>
    </source>
</reference>
<dbReference type="InterPro" id="IPR035983">
    <property type="entry name" value="Hect_E3_ubiquitin_ligase"/>
</dbReference>
<dbReference type="InterPro" id="IPR050409">
    <property type="entry name" value="E3_ubiq-protein_ligase"/>
</dbReference>
<reference evidence="8" key="2">
    <citation type="journal article" date="2021" name="Genome Biol. Evol.">
        <title>Developing a high-quality reference genome for a parasitic bivalve with doubly uniparental inheritance (Bivalvia: Unionida).</title>
        <authorList>
            <person name="Smith C.H."/>
        </authorList>
    </citation>
    <scope>NUCLEOTIDE SEQUENCE</scope>
    <source>
        <strain evidence="8">CHS0354</strain>
        <tissue evidence="8">Mantle</tissue>
    </source>
</reference>
<dbReference type="EMBL" id="JAEAOA010001643">
    <property type="protein sequence ID" value="KAK3605629.1"/>
    <property type="molecule type" value="Genomic_DNA"/>
</dbReference>
<reference evidence="8" key="1">
    <citation type="journal article" date="2021" name="Genome Biol. Evol.">
        <title>A High-Quality Reference Genome for a Parasitic Bivalve with Doubly Uniparental Inheritance (Bivalvia: Unionida).</title>
        <authorList>
            <person name="Smith C.H."/>
        </authorList>
    </citation>
    <scope>NUCLEOTIDE SEQUENCE</scope>
    <source>
        <strain evidence="8">CHS0354</strain>
    </source>
</reference>
<keyword evidence="5 6" id="KW-0833">Ubl conjugation pathway</keyword>
<protein>
    <recommendedName>
        <fullName evidence="3">HECT-type E3 ubiquitin transferase</fullName>
        <ecNumber evidence="3">2.3.2.26</ecNumber>
    </recommendedName>
</protein>
<dbReference type="GO" id="GO:0061630">
    <property type="term" value="F:ubiquitin protein ligase activity"/>
    <property type="evidence" value="ECO:0007669"/>
    <property type="project" value="UniProtKB-EC"/>
</dbReference>
<evidence type="ECO:0000256" key="4">
    <source>
        <dbReference type="ARBA" id="ARBA00022679"/>
    </source>
</evidence>
<feature type="domain" description="HECT" evidence="7">
    <location>
        <begin position="267"/>
        <end position="560"/>
    </location>
</feature>
<evidence type="ECO:0000313" key="9">
    <source>
        <dbReference type="Proteomes" id="UP001195483"/>
    </source>
</evidence>
<comment type="pathway">
    <text evidence="2">Protein modification; protein ubiquitination.</text>
</comment>
<comment type="catalytic activity">
    <reaction evidence="1">
        <text>S-ubiquitinyl-[E2 ubiquitin-conjugating enzyme]-L-cysteine + [acceptor protein]-L-lysine = [E2 ubiquitin-conjugating enzyme]-L-cysteine + N(6)-ubiquitinyl-[acceptor protein]-L-lysine.</text>
        <dbReference type="EC" id="2.3.2.26"/>
    </reaction>
</comment>
<dbReference type="PANTHER" id="PTHR11254">
    <property type="entry name" value="HECT DOMAIN UBIQUITIN-PROTEIN LIGASE"/>
    <property type="match status" value="1"/>
</dbReference>
<dbReference type="GO" id="GO:0006511">
    <property type="term" value="P:ubiquitin-dependent protein catabolic process"/>
    <property type="evidence" value="ECO:0007669"/>
    <property type="project" value="TreeGrafter"/>
</dbReference>
<sequence length="588" mass="66936">MTCNTYVSDITMAAFLKKKVIEPLLVKIKVGIEEVLESYNDKERHHMLSAITKSGVPPEEIALNLGVSLPTVQLILKAESFRRSLENAFDVVSKEIIHKLLEIIKEIQSIKKENLTEKDSKAKATGISEQHLRRECDLDQRDIICQLGLPVADLAQLLDLTEADVAALISADNLSDEIPDRYVESTEFTEAQTKEPREPQELAIVASVLPWNQQMEEDRFSESGSDSTELCEAFSKLRHSLNSGREKITILDRNDIFNEVMELYDKHPFIGVHDLRVKFEGEEGWDYGGLTKDMLASFWTAASGQYFHGEDVLVPHVNLDQIRKGETDLKIIGRILSHTVALTGTLPFNISAVCLISAFHDGNSWMSEMDFLLEEYLMFVNSEERLLMEKAQAKFASLTEDEKGSLLRIFDTHGHTCLPTQANIKEKLVDIAVKVLIHEPARHLQQIKEGMPAIHVEVFWSRLSKTAIRKLTEKLRPTPEKAANSLVPTRQLSDKECEVYSYLIQFVESLNKTSLRTFLQFVTGYTRLPEDGIKINFNHDLKDFSRRPIAHTCSNQLDLPIEYMHYEDFESEMTSILDNPLAMHMNME</sequence>
<proteinExistence type="predicted"/>
<name>A0AAE0T955_9BIVA</name>
<dbReference type="GO" id="GO:0005737">
    <property type="term" value="C:cytoplasm"/>
    <property type="evidence" value="ECO:0007669"/>
    <property type="project" value="TreeGrafter"/>
</dbReference>
<accession>A0AAE0T955</accession>